<sequence>MSEPVSMSASVIGLSNLGNTCFLNSALQCLLTTAELNSFLDKETYKERLTDTPDSTILSEYDELRKIILSHTTGTMRPGKFVSAVRRVAKHKDKDIFTGFAQNDLPEFLLFVIDCFNTAIKRSVTITVDGTPKNDKDKLAISCYSAIKRMYEKEYSEMLDIFFGIHTSIVNASTSERKLLSTSPEPFFILSLPIPINKTSPTIYDCFDLYTSEEHLNGENQYIVDETTKEKVDATKRILFWSLPKVLIIDLKRFVVSGNRMTKYTGKVVFSQIDLSKYVVGYNPSLYKYELYGVCNHTGGLMGGHYTAYIKKHDGQWWHFNDADVSQMREEDVCSSAAYCLFYKQV</sequence>
<dbReference type="InterPro" id="IPR050185">
    <property type="entry name" value="Ub_carboxyl-term_hydrolase"/>
</dbReference>
<reference evidence="2" key="1">
    <citation type="journal article" date="2020" name="Nature">
        <title>Giant virus diversity and host interactions through global metagenomics.</title>
        <authorList>
            <person name="Schulz F."/>
            <person name="Roux S."/>
            <person name="Paez-Espino D."/>
            <person name="Jungbluth S."/>
            <person name="Walsh D.A."/>
            <person name="Denef V.J."/>
            <person name="McMahon K.D."/>
            <person name="Konstantinidis K.T."/>
            <person name="Eloe-Fadrosh E.A."/>
            <person name="Kyrpides N.C."/>
            <person name="Woyke T."/>
        </authorList>
    </citation>
    <scope>NUCLEOTIDE SEQUENCE</scope>
    <source>
        <strain evidence="2">GVMAG-M-3300018868-6</strain>
    </source>
</reference>
<organism evidence="2">
    <name type="scientific">viral metagenome</name>
    <dbReference type="NCBI Taxonomy" id="1070528"/>
    <lineage>
        <taxon>unclassified sequences</taxon>
        <taxon>metagenomes</taxon>
        <taxon>organismal metagenomes</taxon>
    </lineage>
</organism>
<name>A0A6C0BT43_9ZZZZ</name>
<dbReference type="InterPro" id="IPR018200">
    <property type="entry name" value="USP_CS"/>
</dbReference>
<dbReference type="SUPFAM" id="SSF54001">
    <property type="entry name" value="Cysteine proteinases"/>
    <property type="match status" value="1"/>
</dbReference>
<accession>A0A6C0BT43</accession>
<proteinExistence type="predicted"/>
<dbReference type="PROSITE" id="PS50235">
    <property type="entry name" value="USP_3"/>
    <property type="match status" value="1"/>
</dbReference>
<dbReference type="EMBL" id="MN739254">
    <property type="protein sequence ID" value="QHS95605.1"/>
    <property type="molecule type" value="Genomic_DNA"/>
</dbReference>
<evidence type="ECO:0000259" key="1">
    <source>
        <dbReference type="PROSITE" id="PS50235"/>
    </source>
</evidence>
<dbReference type="PROSITE" id="PS00972">
    <property type="entry name" value="USP_1"/>
    <property type="match status" value="1"/>
</dbReference>
<dbReference type="Pfam" id="PF00443">
    <property type="entry name" value="UCH"/>
    <property type="match status" value="1"/>
</dbReference>
<dbReference type="CDD" id="cd02674">
    <property type="entry name" value="Peptidase_C19R"/>
    <property type="match status" value="1"/>
</dbReference>
<dbReference type="AlphaFoldDB" id="A0A6C0BT43"/>
<dbReference type="InterPro" id="IPR001394">
    <property type="entry name" value="Peptidase_C19_UCH"/>
</dbReference>
<dbReference type="Gene3D" id="3.90.70.10">
    <property type="entry name" value="Cysteine proteinases"/>
    <property type="match status" value="1"/>
</dbReference>
<feature type="domain" description="USP" evidence="1">
    <location>
        <begin position="12"/>
        <end position="346"/>
    </location>
</feature>
<dbReference type="GO" id="GO:0016579">
    <property type="term" value="P:protein deubiquitination"/>
    <property type="evidence" value="ECO:0007669"/>
    <property type="project" value="InterPro"/>
</dbReference>
<evidence type="ECO:0000313" key="2">
    <source>
        <dbReference type="EMBL" id="QHS95605.1"/>
    </source>
</evidence>
<dbReference type="PANTHER" id="PTHR21646">
    <property type="entry name" value="UBIQUITIN CARBOXYL-TERMINAL HYDROLASE"/>
    <property type="match status" value="1"/>
</dbReference>
<dbReference type="InterPro" id="IPR028889">
    <property type="entry name" value="USP"/>
</dbReference>
<dbReference type="PROSITE" id="PS00973">
    <property type="entry name" value="USP_2"/>
    <property type="match status" value="1"/>
</dbReference>
<dbReference type="GO" id="GO:0004843">
    <property type="term" value="F:cysteine-type deubiquitinase activity"/>
    <property type="evidence" value="ECO:0007669"/>
    <property type="project" value="InterPro"/>
</dbReference>
<dbReference type="InterPro" id="IPR038765">
    <property type="entry name" value="Papain-like_cys_pep_sf"/>
</dbReference>
<protein>
    <recommendedName>
        <fullName evidence="1">USP domain-containing protein</fullName>
    </recommendedName>
</protein>